<dbReference type="RefSeq" id="WP_109252410.1">
    <property type="nucleotide sequence ID" value="NZ_QEXV01000003.1"/>
</dbReference>
<dbReference type="InterPro" id="IPR013128">
    <property type="entry name" value="Peptidase_C1A"/>
</dbReference>
<dbReference type="PANTHER" id="PTHR12411">
    <property type="entry name" value="CYSTEINE PROTEASE FAMILY C1-RELATED"/>
    <property type="match status" value="1"/>
</dbReference>
<evidence type="ECO:0000259" key="4">
    <source>
        <dbReference type="SMART" id="SM00645"/>
    </source>
</evidence>
<dbReference type="SMART" id="SM00645">
    <property type="entry name" value="Pept_C1"/>
    <property type="match status" value="1"/>
</dbReference>
<dbReference type="InterPro" id="IPR000169">
    <property type="entry name" value="Pept_cys_AS"/>
</dbReference>
<feature type="domain" description="Peptidase C1A papain C-terminal" evidence="4">
    <location>
        <begin position="241"/>
        <end position="444"/>
    </location>
</feature>
<dbReference type="AlphaFoldDB" id="A0A2U2BT28"/>
<comment type="caution">
    <text evidence="5">The sequence shown here is derived from an EMBL/GenBank/DDBJ whole genome shotgun (WGS) entry which is preliminary data.</text>
</comment>
<comment type="similarity">
    <text evidence="1">Belongs to the peptidase C1 family.</text>
</comment>
<dbReference type="EMBL" id="QEXV01000003">
    <property type="protein sequence ID" value="PWE17179.1"/>
    <property type="molecule type" value="Genomic_DNA"/>
</dbReference>
<evidence type="ECO:0000256" key="1">
    <source>
        <dbReference type="ARBA" id="ARBA00008455"/>
    </source>
</evidence>
<evidence type="ECO:0000256" key="3">
    <source>
        <dbReference type="SAM" id="SignalP"/>
    </source>
</evidence>
<evidence type="ECO:0000313" key="5">
    <source>
        <dbReference type="EMBL" id="PWE17179.1"/>
    </source>
</evidence>
<dbReference type="InterPro" id="IPR038765">
    <property type="entry name" value="Papain-like_cys_pep_sf"/>
</dbReference>
<dbReference type="InterPro" id="IPR025660">
    <property type="entry name" value="Pept_his_AS"/>
</dbReference>
<proteinExistence type="inferred from homology"/>
<dbReference type="Pfam" id="PF00112">
    <property type="entry name" value="Peptidase_C1"/>
    <property type="match status" value="1"/>
</dbReference>
<dbReference type="Proteomes" id="UP000245168">
    <property type="component" value="Unassembled WGS sequence"/>
</dbReference>
<dbReference type="InterPro" id="IPR000668">
    <property type="entry name" value="Peptidase_C1A_C"/>
</dbReference>
<keyword evidence="6" id="KW-1185">Reference proteome</keyword>
<dbReference type="InterPro" id="IPR039417">
    <property type="entry name" value="Peptidase_C1A_papain-like"/>
</dbReference>
<name>A0A2U2BT28_9PROT</name>
<sequence>MAGIKSVWTRIARWPGAATAAAFLTAGLAFAPAHAQESDDAAREVMQGLTDALVDAINDDEDEDQSDDGSGSDQQTQEDPDETQDSSSPNLQRMPGTVVDPRVLQPQGEPEEETESQDEGGSSPMITPGVIQPTLPAVRQPELSPQAMERLQQIRDSVEAGRIRTIGARPRFEVAANPALELNINQLAGTRAPRNLPALAREQNQLARALLSLDAGAAEAHVRTTNQALSETGALAQCNPSANEFDWRDHNKVTPVRNQGACGSCWAFAALGAYEGNNAIRNNTMVDGSEQRFVSCPNAGGSCGGGWYGTTFDYMMPTGTSTESAYPYTASNATCQPATPTPHHAVAWGYVDDNGGTPSVNEMKEALCEHGPLAVAVRVTSAFQGYSSGVFNEDADGDVNHAVTIVGWDDDDDAWIMKNSWGTGWGDNGYMRIAYGSNRIGYGAAWVHARNESYLREDCIGFNTDRARVSRENGRWKIVDGDSWLFDFGDSRSEARAAMRTIRNYDMDRVCYIGRPDPSMTYLLSGDDAPQGAMSGADCIGFNADQLDVRRVDGRWKVVSGNQWLLDFGNNSEEAWEALAAIERYGFTQQCFVGRPDPSFTYWRR</sequence>
<feature type="region of interest" description="Disordered" evidence="2">
    <location>
        <begin position="56"/>
        <end position="131"/>
    </location>
</feature>
<dbReference type="GO" id="GO:0006508">
    <property type="term" value="P:proteolysis"/>
    <property type="evidence" value="ECO:0007669"/>
    <property type="project" value="InterPro"/>
</dbReference>
<dbReference type="PROSITE" id="PS00639">
    <property type="entry name" value="THIOL_PROTEASE_HIS"/>
    <property type="match status" value="1"/>
</dbReference>
<reference evidence="6" key="1">
    <citation type="submission" date="2018-05" db="EMBL/GenBank/DDBJ databases">
        <authorList>
            <person name="Liu B.-T."/>
        </authorList>
    </citation>
    <scope>NUCLEOTIDE SEQUENCE [LARGE SCALE GENOMIC DNA]</scope>
    <source>
        <strain evidence="6">WD6-1</strain>
    </source>
</reference>
<feature type="compositionally biased region" description="Acidic residues" evidence="2">
    <location>
        <begin position="57"/>
        <end position="67"/>
    </location>
</feature>
<evidence type="ECO:0000256" key="2">
    <source>
        <dbReference type="SAM" id="MobiDB-lite"/>
    </source>
</evidence>
<dbReference type="PROSITE" id="PS00139">
    <property type="entry name" value="THIOL_PROTEASE_CYS"/>
    <property type="match status" value="1"/>
</dbReference>
<dbReference type="OrthoDB" id="1491023at2"/>
<organism evidence="5 6">
    <name type="scientific">Marinicauda salina</name>
    <dbReference type="NCBI Taxonomy" id="2135793"/>
    <lineage>
        <taxon>Bacteria</taxon>
        <taxon>Pseudomonadati</taxon>
        <taxon>Pseudomonadota</taxon>
        <taxon>Alphaproteobacteria</taxon>
        <taxon>Maricaulales</taxon>
        <taxon>Maricaulaceae</taxon>
        <taxon>Marinicauda</taxon>
    </lineage>
</organism>
<evidence type="ECO:0000313" key="6">
    <source>
        <dbReference type="Proteomes" id="UP000245168"/>
    </source>
</evidence>
<gene>
    <name evidence="5" type="ORF">DDZ18_05640</name>
</gene>
<dbReference type="SMR" id="A0A2U2BT28"/>
<dbReference type="PRINTS" id="PR00705">
    <property type="entry name" value="PAPAIN"/>
</dbReference>
<feature type="signal peptide" evidence="3">
    <location>
        <begin position="1"/>
        <end position="35"/>
    </location>
</feature>
<dbReference type="SUPFAM" id="SSF54001">
    <property type="entry name" value="Cysteine proteinases"/>
    <property type="match status" value="1"/>
</dbReference>
<feature type="compositionally biased region" description="Acidic residues" evidence="2">
    <location>
        <begin position="109"/>
        <end position="118"/>
    </location>
</feature>
<dbReference type="CDD" id="cd02248">
    <property type="entry name" value="Peptidase_C1A"/>
    <property type="match status" value="1"/>
</dbReference>
<accession>A0A2U2BT28</accession>
<protein>
    <recommendedName>
        <fullName evidence="4">Peptidase C1A papain C-terminal domain-containing protein</fullName>
    </recommendedName>
</protein>
<dbReference type="GO" id="GO:0008234">
    <property type="term" value="F:cysteine-type peptidase activity"/>
    <property type="evidence" value="ECO:0007669"/>
    <property type="project" value="InterPro"/>
</dbReference>
<keyword evidence="3" id="KW-0732">Signal</keyword>
<feature type="chain" id="PRO_5015762969" description="Peptidase C1A papain C-terminal domain-containing protein" evidence="3">
    <location>
        <begin position="36"/>
        <end position="605"/>
    </location>
</feature>
<dbReference type="Gene3D" id="3.90.70.10">
    <property type="entry name" value="Cysteine proteinases"/>
    <property type="match status" value="1"/>
</dbReference>